<dbReference type="InterPro" id="IPR002885">
    <property type="entry name" value="PPR_rpt"/>
</dbReference>
<dbReference type="Gene3D" id="1.25.40.10">
    <property type="entry name" value="Tetratricopeptide repeat domain"/>
    <property type="match status" value="1"/>
</dbReference>
<keyword evidence="3" id="KW-0378">Hydrolase</keyword>
<dbReference type="InterPro" id="IPR011990">
    <property type="entry name" value="TPR-like_helical_dom_sf"/>
</dbReference>
<dbReference type="PROSITE" id="PS51375">
    <property type="entry name" value="PPR"/>
    <property type="match status" value="1"/>
</dbReference>
<dbReference type="GO" id="GO:0003723">
    <property type="term" value="F:RNA binding"/>
    <property type="evidence" value="ECO:0007669"/>
    <property type="project" value="InterPro"/>
</dbReference>
<evidence type="ECO:0000256" key="2">
    <source>
        <dbReference type="PROSITE-ProRule" id="PRU00708"/>
    </source>
</evidence>
<dbReference type="NCBIfam" id="TIGR00756">
    <property type="entry name" value="PPR"/>
    <property type="match status" value="1"/>
</dbReference>
<dbReference type="EMBL" id="KN655499">
    <property type="protein sequence ID" value="KHN24288.1"/>
    <property type="molecule type" value="Genomic_DNA"/>
</dbReference>
<evidence type="ECO:0000256" key="1">
    <source>
        <dbReference type="ARBA" id="ARBA00022737"/>
    </source>
</evidence>
<evidence type="ECO:0000313" key="3">
    <source>
        <dbReference type="EMBL" id="KHN24288.1"/>
    </source>
</evidence>
<name>A0A0B2QX09_GLYSO</name>
<gene>
    <name evidence="3" type="ORF">glysoja_044477</name>
</gene>
<dbReference type="PANTHER" id="PTHR47926:SF348">
    <property type="entry name" value="PENTATRICOPEPTIDE REPEAT-CONTAINING PROTEIN"/>
    <property type="match status" value="1"/>
</dbReference>
<dbReference type="Pfam" id="PF01535">
    <property type="entry name" value="PPR"/>
    <property type="match status" value="1"/>
</dbReference>
<reference evidence="3" key="1">
    <citation type="submission" date="2014-07" db="EMBL/GenBank/DDBJ databases">
        <title>Identification of a novel salt tolerance gene in wild soybean by whole-genome sequencing.</title>
        <authorList>
            <person name="Lam H.-M."/>
            <person name="Qi X."/>
            <person name="Li M.-W."/>
            <person name="Liu X."/>
            <person name="Xie M."/>
            <person name="Ni M."/>
            <person name="Xu X."/>
        </authorList>
    </citation>
    <scope>NUCLEOTIDE SEQUENCE [LARGE SCALE GENOMIC DNA]</scope>
    <source>
        <tissue evidence="3">Root</tissue>
    </source>
</reference>
<dbReference type="Pfam" id="PF13041">
    <property type="entry name" value="PPR_2"/>
    <property type="match status" value="1"/>
</dbReference>
<protein>
    <submittedName>
        <fullName evidence="3">Putative pentatricopeptide repeat-containing protein</fullName>
        <ecNumber evidence="3">3.4.24.-</ecNumber>
        <ecNumber evidence="3">3.6.4.3</ecNumber>
    </submittedName>
</protein>
<dbReference type="PANTHER" id="PTHR47926">
    <property type="entry name" value="PENTATRICOPEPTIDE REPEAT-CONTAINING PROTEIN"/>
    <property type="match status" value="1"/>
</dbReference>
<dbReference type="EC" id="3.4.24.-" evidence="3"/>
<dbReference type="EC" id="3.6.4.3" evidence="3"/>
<keyword evidence="1" id="KW-0677">Repeat</keyword>
<dbReference type="InterPro" id="IPR046960">
    <property type="entry name" value="PPR_At4g14850-like_plant"/>
</dbReference>
<organism evidence="3">
    <name type="scientific">Glycine soja</name>
    <name type="common">Wild soybean</name>
    <dbReference type="NCBI Taxonomy" id="3848"/>
    <lineage>
        <taxon>Eukaryota</taxon>
        <taxon>Viridiplantae</taxon>
        <taxon>Streptophyta</taxon>
        <taxon>Embryophyta</taxon>
        <taxon>Tracheophyta</taxon>
        <taxon>Spermatophyta</taxon>
        <taxon>Magnoliopsida</taxon>
        <taxon>eudicotyledons</taxon>
        <taxon>Gunneridae</taxon>
        <taxon>Pentapetalae</taxon>
        <taxon>rosids</taxon>
        <taxon>fabids</taxon>
        <taxon>Fabales</taxon>
        <taxon>Fabaceae</taxon>
        <taxon>Papilionoideae</taxon>
        <taxon>50 kb inversion clade</taxon>
        <taxon>NPAAA clade</taxon>
        <taxon>indigoferoid/millettioid clade</taxon>
        <taxon>Phaseoleae</taxon>
        <taxon>Glycine</taxon>
        <taxon>Glycine subgen. Soja</taxon>
    </lineage>
</organism>
<dbReference type="Proteomes" id="UP000053555">
    <property type="component" value="Unassembled WGS sequence"/>
</dbReference>
<dbReference type="FunFam" id="1.25.40.10:FF:000242">
    <property type="entry name" value="Pentatricopeptide repeat-containing protein"/>
    <property type="match status" value="1"/>
</dbReference>
<proteinExistence type="predicted"/>
<sequence>MGCLSNAENVFRVMVVREVSTWNAMVSSLASHGRENEALDMFKRMKLHGLKPNSITFVVVLTTYARGNLIREGLDLFRSMWYDFGIKQNLEHYGCVIDLLGKAGHNEEATEIIRNMSFQPYASILGACRIHGAIELGEGIGKKMLRLQTQYCGQYVLLSSMNAKERWDRAAGLRREIMEAGIHKFPEYSMVDLT</sequence>
<dbReference type="GO" id="GO:0009451">
    <property type="term" value="P:RNA modification"/>
    <property type="evidence" value="ECO:0007669"/>
    <property type="project" value="InterPro"/>
</dbReference>
<accession>A0A0B2QX09</accession>
<dbReference type="AlphaFoldDB" id="A0A0B2QX09"/>
<dbReference type="GO" id="GO:0016787">
    <property type="term" value="F:hydrolase activity"/>
    <property type="evidence" value="ECO:0007669"/>
    <property type="project" value="UniProtKB-KW"/>
</dbReference>
<feature type="repeat" description="PPR" evidence="2">
    <location>
        <begin position="18"/>
        <end position="52"/>
    </location>
</feature>